<keyword evidence="1" id="KW-0472">Membrane</keyword>
<keyword evidence="3" id="KW-1185">Reference proteome</keyword>
<dbReference type="RefSeq" id="WP_151903551.1">
    <property type="nucleotide sequence ID" value="NZ_CP045032.1"/>
</dbReference>
<keyword evidence="1" id="KW-1133">Transmembrane helix</keyword>
<organism evidence="2 3">
    <name type="scientific">Corynebacterium urogenitale</name>
    <dbReference type="NCBI Taxonomy" id="2487892"/>
    <lineage>
        <taxon>Bacteria</taxon>
        <taxon>Bacillati</taxon>
        <taxon>Actinomycetota</taxon>
        <taxon>Actinomycetes</taxon>
        <taxon>Mycobacteriales</taxon>
        <taxon>Corynebacteriaceae</taxon>
        <taxon>Corynebacterium</taxon>
    </lineage>
</organism>
<dbReference type="EMBL" id="CP045032">
    <property type="protein sequence ID" value="QFQ03298.1"/>
    <property type="molecule type" value="Genomic_DNA"/>
</dbReference>
<keyword evidence="1" id="KW-0812">Transmembrane</keyword>
<dbReference type="OrthoDB" id="4411489at2"/>
<name>A0A5J6Z887_9CORY</name>
<reference evidence="3" key="1">
    <citation type="submission" date="2019-10" db="EMBL/GenBank/DDBJ databases">
        <title>Complete genome sequence of Corynebacterium urogenitalis DSM 108747, isolated from the genital tract of a cow.</title>
        <authorList>
            <person name="Ruckert C."/>
            <person name="Ballas P."/>
            <person name="Wagener K."/>
            <person name="Drillich M."/>
            <person name="Kaempfer P."/>
            <person name="Busse H.-J."/>
            <person name="Ehling-Schulz M."/>
        </authorList>
    </citation>
    <scope>NUCLEOTIDE SEQUENCE [LARGE SCALE GENOMIC DNA]</scope>
    <source>
        <strain evidence="3">LMM 1652</strain>
    </source>
</reference>
<evidence type="ECO:0000313" key="2">
    <source>
        <dbReference type="EMBL" id="QFQ03298.1"/>
    </source>
</evidence>
<protein>
    <submittedName>
        <fullName evidence="2">Putative monovalent cation/H+ antiporter subunit F</fullName>
    </submittedName>
</protein>
<evidence type="ECO:0000256" key="1">
    <source>
        <dbReference type="SAM" id="Phobius"/>
    </source>
</evidence>
<dbReference type="AlphaFoldDB" id="A0A5J6Z887"/>
<proteinExistence type="predicted"/>
<dbReference type="NCBIfam" id="NF009255">
    <property type="entry name" value="PRK12612.1-3"/>
    <property type="match status" value="1"/>
</dbReference>
<sequence length="92" mass="10189">MTPQDFLNITSVAAAVIVVVALMMVLWRAVTTRNDARRAVLSDVIFLSMAALFMCYSIYDRTAVTYEVVLFAGFFGALSTAAYARVITRGRR</sequence>
<dbReference type="KEGG" id="cuo:CUROG_09790"/>
<feature type="transmembrane region" description="Helical" evidence="1">
    <location>
        <begin position="39"/>
        <end position="59"/>
    </location>
</feature>
<feature type="transmembrane region" description="Helical" evidence="1">
    <location>
        <begin position="6"/>
        <end position="27"/>
    </location>
</feature>
<accession>A0A5J6Z887</accession>
<dbReference type="Proteomes" id="UP000326711">
    <property type="component" value="Chromosome"/>
</dbReference>
<gene>
    <name evidence="2" type="ORF">CUROG_09790</name>
</gene>
<evidence type="ECO:0000313" key="3">
    <source>
        <dbReference type="Proteomes" id="UP000326711"/>
    </source>
</evidence>
<feature type="transmembrane region" description="Helical" evidence="1">
    <location>
        <begin position="65"/>
        <end position="84"/>
    </location>
</feature>